<feature type="domain" description="IPT/TIG" evidence="4">
    <location>
        <begin position="1143"/>
        <end position="1224"/>
    </location>
</feature>
<dbReference type="InterPro" id="IPR002909">
    <property type="entry name" value="IPT_dom"/>
</dbReference>
<feature type="domain" description="IPT/TIG" evidence="4">
    <location>
        <begin position="1309"/>
        <end position="1390"/>
    </location>
</feature>
<evidence type="ECO:0000313" key="6">
    <source>
        <dbReference type="Proteomes" id="UP001167796"/>
    </source>
</evidence>
<dbReference type="CDD" id="cd00102">
    <property type="entry name" value="IPT"/>
    <property type="match status" value="1"/>
</dbReference>
<reference evidence="5" key="1">
    <citation type="submission" date="2023-07" db="EMBL/GenBank/DDBJ databases">
        <authorList>
            <person name="Kim M.K."/>
        </authorList>
    </citation>
    <scope>NUCLEOTIDE SEQUENCE</scope>
    <source>
        <strain evidence="5">M29</strain>
    </source>
</reference>
<keyword evidence="6" id="KW-1185">Reference proteome</keyword>
<organism evidence="5 6">
    <name type="scientific">Hymenobacter mellowenesis</name>
    <dbReference type="NCBI Taxonomy" id="3063995"/>
    <lineage>
        <taxon>Bacteria</taxon>
        <taxon>Pseudomonadati</taxon>
        <taxon>Bacteroidota</taxon>
        <taxon>Cytophagia</taxon>
        <taxon>Cytophagales</taxon>
        <taxon>Hymenobacteraceae</taxon>
        <taxon>Hymenobacter</taxon>
    </lineage>
</organism>
<comment type="caution">
    <text evidence="5">The sequence shown here is derived from an EMBL/GenBank/DDBJ whole genome shotgun (WGS) entry which is preliminary data.</text>
</comment>
<dbReference type="InterPro" id="IPR026444">
    <property type="entry name" value="Secre_tail"/>
</dbReference>
<feature type="signal peptide" evidence="3">
    <location>
        <begin position="1"/>
        <end position="19"/>
    </location>
</feature>
<dbReference type="CDD" id="cd00603">
    <property type="entry name" value="IPT_PCSR"/>
    <property type="match status" value="1"/>
</dbReference>
<name>A0ABT9A8A2_9BACT</name>
<gene>
    <name evidence="5" type="ORF">Q5H92_06875</name>
</gene>
<dbReference type="PANTHER" id="PTHR24104:SF25">
    <property type="entry name" value="PROTEIN LIN-41"/>
    <property type="match status" value="1"/>
</dbReference>
<dbReference type="Pfam" id="PF24595">
    <property type="entry name" value="DUF7619"/>
    <property type="match status" value="1"/>
</dbReference>
<dbReference type="PROSITE" id="PS51125">
    <property type="entry name" value="NHL"/>
    <property type="match status" value="1"/>
</dbReference>
<dbReference type="Proteomes" id="UP001167796">
    <property type="component" value="Unassembled WGS sequence"/>
</dbReference>
<protein>
    <submittedName>
        <fullName evidence="5">IPT/TIG domain-containing protein</fullName>
    </submittedName>
</protein>
<feature type="domain" description="IPT/TIG" evidence="4">
    <location>
        <begin position="1060"/>
        <end position="1141"/>
    </location>
</feature>
<dbReference type="Gene3D" id="2.60.40.10">
    <property type="entry name" value="Immunoglobulins"/>
    <property type="match status" value="4"/>
</dbReference>
<feature type="domain" description="IPT/TIG" evidence="4">
    <location>
        <begin position="1226"/>
        <end position="1307"/>
    </location>
</feature>
<evidence type="ECO:0000313" key="5">
    <source>
        <dbReference type="EMBL" id="MDO7846071.1"/>
    </source>
</evidence>
<evidence type="ECO:0000259" key="4">
    <source>
        <dbReference type="SMART" id="SM00429"/>
    </source>
</evidence>
<keyword evidence="3" id="KW-0732">Signal</keyword>
<accession>A0ABT9A8A2</accession>
<proteinExistence type="predicted"/>
<dbReference type="SUPFAM" id="SSF81296">
    <property type="entry name" value="E set domains"/>
    <property type="match status" value="4"/>
</dbReference>
<dbReference type="InterPro" id="IPR001258">
    <property type="entry name" value="NHL_repeat"/>
</dbReference>
<evidence type="ECO:0000256" key="1">
    <source>
        <dbReference type="ARBA" id="ARBA00022737"/>
    </source>
</evidence>
<dbReference type="InterPro" id="IPR013783">
    <property type="entry name" value="Ig-like_fold"/>
</dbReference>
<dbReference type="CDD" id="cd05819">
    <property type="entry name" value="NHL"/>
    <property type="match status" value="1"/>
</dbReference>
<dbReference type="InterPro" id="IPR011042">
    <property type="entry name" value="6-blade_b-propeller_TolB-like"/>
</dbReference>
<sequence>MKRLLLVCCLLLGARVGFAQSTLASYRLDKIMGTPVGSPRDVAVDQRGNIYLADNGVNKLDSTGRFVANFSATPAIAMVTTVALDAAGNVYMGCAGNTATDYVIQKYAPNGQLLMHCGTNGAGTGQLGIVAAMCVGPTGVIYVAESNQRLFRFDQQGQPLPALALPTSNGIDVSDVDVDATGNVYVLYENHMVNKVSPSGQLLARIGLGGATGGPVYTNWAEALLLDAAGNMLVSISQGGISRYSPTGALLGSVNQNFSSSTHTAMAFDRAGNLYATDFTHQVNSNHLYKFAGIGALRRRWGNLTSLQYVRQDEAGNTYTYDGGTVRKYNAAGQPTLAFAVTGSNGSVGGFVVDGQGNIYVLTSNATASTLTKYSAQGQQLQRLTSFGFPQTYQEFNGLAVGPSGTIYLSDVFGHRIRKLSPQGTLLGTIGGPGMGSGQFQQPRAVAVDLAGNLYVADYNGQRVQKFNASGQVVRQFGPSPQFNSISVGQVDLDVDGRGNVYLASYAHAGKMFSADGTVQTDMPSYGTSVSVNRRATRLLSLSNGSDVVRYFVPTQQAPTNLISGQLYDDANQNCQRDNNELLFRNIPVVAQPGNYYGLTDANGSYVLAVDTGRYQVTPLPSPNEVGRSLQLTCAPSTLINLQGYNNVVDNVDFGFQSTAAPFLRVSVSSNRRRRCFRNLTTVYYSNEGAAAAAGVAVAVALPAEVVLVSANAPYTRQPDGRYLFQVGALAAGAAGSILIQDSVVCGNPALRGRTVCTQATITPPNTYPPPPAWNRASVTVKGTAQAGNQVRFVLRNTAASAMTDSLALRLYQNSELALQHRYLLAAGDSLVLRMPATRAVVRLETDQPLGHPTQRTASSTVEVPGLGTAGQANPDVQAMPPSVPGPETAEDCQPILDSFDPNDKQVVPTGVTAQRFTPTGVPLRYQIRFENTGTDDAYRVEVVDTLAADLDLRTLRVGAASHPYRISVSGHGRPVLTFTFENINLPPRSRDAVASNGFVQFTIQPKAGLAPRTLIANEADIFFDYNLPIRTNATTNRIYDVPLAVVPAVALSYPAVLASPVLTQFSPTQGRAGTLVTLTGQRFAATASANTVRFNGVVTPVLSASATSLTVRVPSSATTGTVVVSTTEGAGRSLTPFTVFQPPTLAAMAPAEGIVGSAITLTGTNFSPVAAQDTVWFNTTRAVVQQASATALQVTVPAGATTGKIRIQTLGGQVQSAQDFTVWYPPTVVSFSPAKGKAGDVVTLTGSNFAPTARNSVTFGPGAAPVLQAQSATSLQVRVPASAQTGPIRLQTPGGVAVSAGSFIFLPAPLITSFTPAQASVGETISLSGVNFLVEGLPDTISFGGVRAAVLAATATTAMVRVPRGAISGPLNIGGVGGRSASATPFTLVDLTAEEAITTYPNPAREQVVLDWQRADFSLERVRVYNALGSLVSVQDLRSSANPSTTLHFAPGQTGLYILVVDTSRGPVLKRITLY</sequence>
<dbReference type="Pfam" id="PF01833">
    <property type="entry name" value="TIG"/>
    <property type="match status" value="4"/>
</dbReference>
<dbReference type="NCBIfam" id="TIGR04183">
    <property type="entry name" value="Por_Secre_tail"/>
    <property type="match status" value="1"/>
</dbReference>
<dbReference type="SUPFAM" id="SSF101898">
    <property type="entry name" value="NHL repeat"/>
    <property type="match status" value="2"/>
</dbReference>
<dbReference type="InterPro" id="IPR014756">
    <property type="entry name" value="Ig_E-set"/>
</dbReference>
<dbReference type="InterPro" id="IPR050952">
    <property type="entry name" value="TRIM-NHL_E3_ligases"/>
</dbReference>
<dbReference type="InterPro" id="IPR055353">
    <property type="entry name" value="DUF7619"/>
</dbReference>
<feature type="chain" id="PRO_5045449042" evidence="3">
    <location>
        <begin position="20"/>
        <end position="1476"/>
    </location>
</feature>
<evidence type="ECO:0000256" key="2">
    <source>
        <dbReference type="PROSITE-ProRule" id="PRU00504"/>
    </source>
</evidence>
<dbReference type="Gene3D" id="2.120.10.30">
    <property type="entry name" value="TolB, C-terminal domain"/>
    <property type="match status" value="3"/>
</dbReference>
<dbReference type="SMART" id="SM00429">
    <property type="entry name" value="IPT"/>
    <property type="match status" value="4"/>
</dbReference>
<feature type="repeat" description="NHL" evidence="2">
    <location>
        <begin position="427"/>
        <end position="470"/>
    </location>
</feature>
<evidence type="ECO:0000256" key="3">
    <source>
        <dbReference type="SAM" id="SignalP"/>
    </source>
</evidence>
<keyword evidence="1" id="KW-0677">Repeat</keyword>
<dbReference type="Pfam" id="PF01436">
    <property type="entry name" value="NHL"/>
    <property type="match status" value="1"/>
</dbReference>
<dbReference type="RefSeq" id="WP_305010760.1">
    <property type="nucleotide sequence ID" value="NZ_JAUQSX010000003.1"/>
</dbReference>
<dbReference type="EMBL" id="JAUQSX010000003">
    <property type="protein sequence ID" value="MDO7846071.1"/>
    <property type="molecule type" value="Genomic_DNA"/>
</dbReference>
<dbReference type="PANTHER" id="PTHR24104">
    <property type="entry name" value="E3 UBIQUITIN-PROTEIN LIGASE NHLRC1-RELATED"/>
    <property type="match status" value="1"/>
</dbReference>